<dbReference type="Gene3D" id="2.60.40.740">
    <property type="match status" value="5"/>
</dbReference>
<evidence type="ECO:0000313" key="5">
    <source>
        <dbReference type="EMBL" id="MBC3847958.1"/>
    </source>
</evidence>
<dbReference type="InterPro" id="IPR057078">
    <property type="entry name" value="HYR-4C"/>
</dbReference>
<evidence type="ECO:0008006" key="7">
    <source>
        <dbReference type="Google" id="ProtNLM"/>
    </source>
</evidence>
<evidence type="ECO:0000259" key="3">
    <source>
        <dbReference type="Pfam" id="PF17803"/>
    </source>
</evidence>
<evidence type="ECO:0000256" key="2">
    <source>
        <dbReference type="SAM" id="SignalP"/>
    </source>
</evidence>
<keyword evidence="2" id="KW-0732">Signal</keyword>
<proteinExistence type="predicted"/>
<keyword evidence="6" id="KW-1185">Reference proteome</keyword>
<protein>
    <recommendedName>
        <fullName evidence="7">SprB repeat-containing protein</fullName>
    </recommendedName>
</protein>
<feature type="region of interest" description="Disordered" evidence="1">
    <location>
        <begin position="1448"/>
        <end position="1474"/>
    </location>
</feature>
<dbReference type="InterPro" id="IPR040853">
    <property type="entry name" value="RapA2_cadherin-like"/>
</dbReference>
<evidence type="ECO:0000256" key="1">
    <source>
        <dbReference type="SAM" id="MobiDB-lite"/>
    </source>
</evidence>
<dbReference type="InterPro" id="IPR025667">
    <property type="entry name" value="SprB_repeat"/>
</dbReference>
<comment type="caution">
    <text evidence="5">The sequence shown here is derived from an EMBL/GenBank/DDBJ whole genome shotgun (WGS) entry which is preliminary data.</text>
</comment>
<feature type="domain" description="HYR-like" evidence="4">
    <location>
        <begin position="550"/>
        <end position="619"/>
    </location>
</feature>
<feature type="compositionally biased region" description="Polar residues" evidence="1">
    <location>
        <begin position="1465"/>
        <end position="1474"/>
    </location>
</feature>
<feature type="domain" description="RapA2 cadherin-like" evidence="3">
    <location>
        <begin position="1417"/>
        <end position="1469"/>
    </location>
</feature>
<evidence type="ECO:0000259" key="4">
    <source>
        <dbReference type="Pfam" id="PF23237"/>
    </source>
</evidence>
<feature type="signal peptide" evidence="2">
    <location>
        <begin position="1"/>
        <end position="27"/>
    </location>
</feature>
<dbReference type="Proteomes" id="UP000607435">
    <property type="component" value="Unassembled WGS sequence"/>
</dbReference>
<dbReference type="Pfam" id="PF17803">
    <property type="entry name" value="Cadherin_4"/>
    <property type="match status" value="1"/>
</dbReference>
<organism evidence="5 6">
    <name type="scientific">Winogradskyella echinorum</name>
    <dbReference type="NCBI Taxonomy" id="538189"/>
    <lineage>
        <taxon>Bacteria</taxon>
        <taxon>Pseudomonadati</taxon>
        <taxon>Bacteroidota</taxon>
        <taxon>Flavobacteriia</taxon>
        <taxon>Flavobacteriales</taxon>
        <taxon>Flavobacteriaceae</taxon>
        <taxon>Winogradskyella</taxon>
    </lineage>
</organism>
<dbReference type="RefSeq" id="WP_222611377.1">
    <property type="nucleotide sequence ID" value="NZ_JACOME010000007.1"/>
</dbReference>
<reference evidence="5 6" key="1">
    <citation type="submission" date="2020-08" db="EMBL/GenBank/DDBJ databases">
        <title>Winogradskyella ouciana sp. nov., isolated from the hadal seawater of the Mariana Trench.</title>
        <authorList>
            <person name="He X."/>
        </authorList>
    </citation>
    <scope>NUCLEOTIDE SEQUENCE [LARGE SCALE GENOMIC DNA]</scope>
    <source>
        <strain evidence="5 6">KCTC 22026</strain>
    </source>
</reference>
<dbReference type="Pfam" id="PF13573">
    <property type="entry name" value="SprB"/>
    <property type="match status" value="6"/>
</dbReference>
<feature type="non-terminal residue" evidence="5">
    <location>
        <position position="1474"/>
    </location>
</feature>
<name>A0ABR6Y5C8_9FLAO</name>
<dbReference type="EMBL" id="JACOME010000007">
    <property type="protein sequence ID" value="MBC3847958.1"/>
    <property type="molecule type" value="Genomic_DNA"/>
</dbReference>
<feature type="chain" id="PRO_5045124635" description="SprB repeat-containing protein" evidence="2">
    <location>
        <begin position="28"/>
        <end position="1474"/>
    </location>
</feature>
<evidence type="ECO:0000313" key="6">
    <source>
        <dbReference type="Proteomes" id="UP000607435"/>
    </source>
</evidence>
<dbReference type="Pfam" id="PF23237">
    <property type="entry name" value="HYR_4C"/>
    <property type="match status" value="1"/>
</dbReference>
<accession>A0ABR6Y5C8</accession>
<sequence>MNKSINHNKIKNIICLFMLLSGIFASAQVLETFAPRYNGTINGDVTMIANNMLSRTATTNYNGSDGNHNFTNNVYVDIDGLFDQNNDNIDDTFNSSSANLSNPQSNVSCLSIVRAYLYWVAADKEPTSNINSENQPNWNFNDVKLMLPGESNYTTLTADQVIYRGRNEASHINNDPYVCVKDITNQVTNLADPFGKYQVANVEAKIGSVIGHDGNTIGTSGGWQIVFIYESPKLSTRNITLFDGYAHVTKHVNNFDINFNGFKTVPVGKVKANIILGSLEGDQDLDGDQLQIRNTSNVFESISAPQRSSDNFFNSRITVGNSNFTDRAPASLNTLGFDAAVFELKNPANSIIDNNQTSATLRLTSDQETYGLYLLGLSVDVWSPDLDPIEIVMDSGSNPANAGDLLGFSFEVRNKGNDDAVNLSIATTLPPQITNVIPNGLPTGVTYSFNSTTGELVYNIADNLVSSNNPPFFIYFDLEIADECYFLEENCDLSFDLQFTATYNGTENPDLHTSISSSSLNDCNIGNKQPLTININQPIVNWATAINELDRTVECSDTAALDAAQNLEPVTDKCNFTITKTSNAFVADSSCPANGTYTNSWSFTDECGETKEFVQTITVQDTTPPSITIPDDLTIECSEDESSANTGEATASDTCSSVTITQSDAVTLGSCGNTKTIVRTWTATDACGNVSSGNQTIYVDDKTAPTITIPADVTIECSESIDPSNTGTATSKDTCGNITLSYTDSSVTGCGDSATITRTWTSVDECNNSISQDQIITIIDTTAPSFNESLPGDITVTSATIPTAAILTASDDCDNNVNVVFTETENGTYCDASHTIERNWFAEDECGNNIEHTQIITVNHPVITASINTINNVNCFGESTGGISINISGGEAPYSYLWSNSSTSQNITNVRAGFYSVTITDTKGCTTSIDATITEPSTPLSISLTKVDATTAQGCSNGEATVSVSGGTAPYTYLWSASANNQTSVTANNLNSTNHSVTVTDANGCEITESIEILCNDTCDVEVTTENTNNVSCFGEAAGSATVSASSDEYPTATFTFTWSNGQVDSGVTTSTINNLSAGTYDVDVTMDGAVCTPTQKSVEITQPNSALNVSTLVSDLLGPLTNDGIILATATGGTPPYSYLWSPNGQTSASIIGLSVGSYSVTVTDANGCTAMSRATVNSGTCNNLSISGSSTPVTCNGESNGSVTAVVSNGTGPFTYEWDTLTDTTPSVSGLPAGDYEVTVTDQTTGCKQSTSITVNQPNALSTGINVTNILCKGDNTGSADLTVSGGTPPYTFLWNNGETTEDLTGITEGIYSVTITDANGCKITSQTTVNEPTESISGIITSQTNIVCSGLGQFSIEGSGGTPPYTYSIDNGTNYIPNGTFIDLTAGNYTVIVLDSNGCKISVATDILSNCTDAIADINNTYVDQPVSGNVLTNDEDFEGDNQTVTANTQPANGTVVVNPDGSYTYTPNPG</sequence>
<gene>
    <name evidence="5" type="ORF">H6H04_16300</name>
</gene>